<reference evidence="2" key="1">
    <citation type="submission" date="2023-03" db="EMBL/GenBank/DDBJ databases">
        <title>Massive genome expansion in bonnet fungi (Mycena s.s.) driven by repeated elements and novel gene families across ecological guilds.</title>
        <authorList>
            <consortium name="Lawrence Berkeley National Laboratory"/>
            <person name="Harder C.B."/>
            <person name="Miyauchi S."/>
            <person name="Viragh M."/>
            <person name="Kuo A."/>
            <person name="Thoen E."/>
            <person name="Andreopoulos B."/>
            <person name="Lu D."/>
            <person name="Skrede I."/>
            <person name="Drula E."/>
            <person name="Henrissat B."/>
            <person name="Morin E."/>
            <person name="Kohler A."/>
            <person name="Barry K."/>
            <person name="LaButti K."/>
            <person name="Morin E."/>
            <person name="Salamov A."/>
            <person name="Lipzen A."/>
            <person name="Mereny Z."/>
            <person name="Hegedus B."/>
            <person name="Baldrian P."/>
            <person name="Stursova M."/>
            <person name="Weitz H."/>
            <person name="Taylor A."/>
            <person name="Grigoriev I.V."/>
            <person name="Nagy L.G."/>
            <person name="Martin F."/>
            <person name="Kauserud H."/>
        </authorList>
    </citation>
    <scope>NUCLEOTIDE SEQUENCE</scope>
    <source>
        <strain evidence="2">CBHHK188m</strain>
    </source>
</reference>
<gene>
    <name evidence="2" type="ORF">DFH07DRAFT_761463</name>
</gene>
<dbReference type="PANTHER" id="PTHR46579:SF1">
    <property type="entry name" value="F5_8 TYPE C DOMAIN-CONTAINING PROTEIN"/>
    <property type="match status" value="1"/>
</dbReference>
<keyword evidence="1" id="KW-0472">Membrane</keyword>
<keyword evidence="1" id="KW-1133">Transmembrane helix</keyword>
<evidence type="ECO:0000313" key="2">
    <source>
        <dbReference type="EMBL" id="KAJ7718697.1"/>
    </source>
</evidence>
<accession>A0AAD7HFM3</accession>
<sequence>ELNARDPWRYLKYAFHARDASDEVAKEIGRRRGVRFSVMNNLVNWLPGVSGLFDLMHCIFGALIKHLCKNILYKNGMIDAEAAQKLEEFFSKLVWPPSISRLPPSVARGAGSIKADQWRSQITVFFVALFIAWQVDGEIPDIDAPPSAPNTKNAAAQAAQEKLIDEIKSTKMDRSLRRHYDTIVQFTAAVRIITSNSISPNEVRRGCGALEQAIQSWARMNCHLVPYFHFAVHLEPQFLKHGPGPGWWTYPYERNNGLLGRFNHNGHSGGEIEGTMMRGWWKAILIQDLVCL</sequence>
<name>A0AAD7HFM3_9AGAR</name>
<comment type="caution">
    <text evidence="2">The sequence shown here is derived from an EMBL/GenBank/DDBJ whole genome shotgun (WGS) entry which is preliminary data.</text>
</comment>
<feature type="transmembrane region" description="Helical" evidence="1">
    <location>
        <begin position="45"/>
        <end position="64"/>
    </location>
</feature>
<feature type="non-terminal residue" evidence="2">
    <location>
        <position position="1"/>
    </location>
</feature>
<keyword evidence="1" id="KW-0812">Transmembrane</keyword>
<protein>
    <submittedName>
        <fullName evidence="2">Uncharacterized protein</fullName>
    </submittedName>
</protein>
<organism evidence="2 3">
    <name type="scientific">Mycena maculata</name>
    <dbReference type="NCBI Taxonomy" id="230809"/>
    <lineage>
        <taxon>Eukaryota</taxon>
        <taxon>Fungi</taxon>
        <taxon>Dikarya</taxon>
        <taxon>Basidiomycota</taxon>
        <taxon>Agaricomycotina</taxon>
        <taxon>Agaricomycetes</taxon>
        <taxon>Agaricomycetidae</taxon>
        <taxon>Agaricales</taxon>
        <taxon>Marasmiineae</taxon>
        <taxon>Mycenaceae</taxon>
        <taxon>Mycena</taxon>
    </lineage>
</organism>
<proteinExistence type="predicted"/>
<evidence type="ECO:0000256" key="1">
    <source>
        <dbReference type="SAM" id="Phobius"/>
    </source>
</evidence>
<dbReference type="EMBL" id="JARJLG010000302">
    <property type="protein sequence ID" value="KAJ7718697.1"/>
    <property type="molecule type" value="Genomic_DNA"/>
</dbReference>
<evidence type="ECO:0000313" key="3">
    <source>
        <dbReference type="Proteomes" id="UP001215280"/>
    </source>
</evidence>
<keyword evidence="3" id="KW-1185">Reference proteome</keyword>
<dbReference type="Proteomes" id="UP001215280">
    <property type="component" value="Unassembled WGS sequence"/>
</dbReference>
<dbReference type="PANTHER" id="PTHR46579">
    <property type="entry name" value="F5/8 TYPE C DOMAIN-CONTAINING PROTEIN-RELATED"/>
    <property type="match status" value="1"/>
</dbReference>
<dbReference type="AlphaFoldDB" id="A0AAD7HFM3"/>